<dbReference type="Proteomes" id="UP000070096">
    <property type="component" value="Unassembled WGS sequence"/>
</dbReference>
<proteinExistence type="predicted"/>
<protein>
    <submittedName>
        <fullName evidence="2">Pore forming protein ebsA</fullName>
    </submittedName>
</protein>
<evidence type="ECO:0000256" key="1">
    <source>
        <dbReference type="SAM" id="Phobius"/>
    </source>
</evidence>
<gene>
    <name evidence="2" type="ORF">SGODD07_00635</name>
</gene>
<feature type="transmembrane region" description="Helical" evidence="1">
    <location>
        <begin position="44"/>
        <end position="66"/>
    </location>
</feature>
<accession>A0A139N9X7</accession>
<dbReference type="EMBL" id="LQRC01000091">
    <property type="protein sequence ID" value="KXT72692.1"/>
    <property type="molecule type" value="Genomic_DNA"/>
</dbReference>
<dbReference type="Pfam" id="PF17255">
    <property type="entry name" value="EbsA"/>
    <property type="match status" value="1"/>
</dbReference>
<sequence length="162" mass="19023">MIKIFGQLRYHWQPDLSILVIYWSLSVIPIFIGLSLMYESSDVPTLVLFFLFLFMVLLGVGVHRYFTIYDNGILRIITANPFTPSKIDISTIRKVAVTKTSITLYFDGKEKGRTFCMRKWPKKYFVNDLALNKHFKGEVELVDNLTHIDYFETYYAKRDKNS</sequence>
<evidence type="ECO:0000313" key="2">
    <source>
        <dbReference type="EMBL" id="KXT72692.1"/>
    </source>
</evidence>
<evidence type="ECO:0000313" key="3">
    <source>
        <dbReference type="Proteomes" id="UP000070096"/>
    </source>
</evidence>
<reference evidence="2 3" key="1">
    <citation type="submission" date="2016-01" db="EMBL/GenBank/DDBJ databases">
        <title>Highly variable Streptococcus oralis are common among viridans streptococci isolated from primates.</title>
        <authorList>
            <person name="Denapaite D."/>
            <person name="Rieger M."/>
            <person name="Koendgen S."/>
            <person name="Brueckner R."/>
            <person name="Ochigava I."/>
            <person name="Kappeler P."/>
            <person name="Maetz-Rensing K."/>
            <person name="Leendertz F."/>
            <person name="Hakenbeck R."/>
        </authorList>
    </citation>
    <scope>NUCLEOTIDE SEQUENCE [LARGE SCALE GENOMIC DNA]</scope>
    <source>
        <strain evidence="2 3">DD07</strain>
    </source>
</reference>
<dbReference type="AlphaFoldDB" id="A0A139N9X7"/>
<dbReference type="PATRIC" id="fig|1302.21.peg.710"/>
<comment type="caution">
    <text evidence="2">The sequence shown here is derived from an EMBL/GenBank/DDBJ whole genome shotgun (WGS) entry which is preliminary data.</text>
</comment>
<organism evidence="2 3">
    <name type="scientific">Streptococcus gordonii</name>
    <dbReference type="NCBI Taxonomy" id="1302"/>
    <lineage>
        <taxon>Bacteria</taxon>
        <taxon>Bacillati</taxon>
        <taxon>Bacillota</taxon>
        <taxon>Bacilli</taxon>
        <taxon>Lactobacillales</taxon>
        <taxon>Streptococcaceae</taxon>
        <taxon>Streptococcus</taxon>
    </lineage>
</organism>
<keyword evidence="1" id="KW-0472">Membrane</keyword>
<feature type="transmembrane region" description="Helical" evidence="1">
    <location>
        <begin position="20"/>
        <end position="38"/>
    </location>
</feature>
<keyword evidence="1" id="KW-0812">Transmembrane</keyword>
<dbReference type="InterPro" id="IPR020215">
    <property type="entry name" value="EbsA-like"/>
</dbReference>
<name>A0A139N9X7_STRGN</name>
<keyword evidence="1" id="KW-1133">Transmembrane helix</keyword>